<dbReference type="EMBL" id="CAXAMM010014516">
    <property type="protein sequence ID" value="CAK9034007.1"/>
    <property type="molecule type" value="Genomic_DNA"/>
</dbReference>
<feature type="region of interest" description="Disordered" evidence="1">
    <location>
        <begin position="225"/>
        <end position="256"/>
    </location>
</feature>
<evidence type="ECO:0000259" key="2">
    <source>
        <dbReference type="Pfam" id="PF13843"/>
    </source>
</evidence>
<sequence>MPPGRPAHFPVGTTVMVELSKLPKTKVRAIFGQAKVSDTHVVGIVRARKNRSRRVVFEAHNNVEVLISVKAITRAQDEDVFPSHAAPTPMDIERDDQREGFGDELSVLAIGHEAPTAQVNHVNRGVDREVAQHLKAVVSCGLGCLCLNRVEGSGFDTAPLPVNENTWHKCSHGLVIHNLCAQALGFEGEFKCNEEIADWLAEKKRCIASFDKEILKWVVVSEEQNRAAPASSKTQPSSSGPNMTGLNADSSSSTIASANTNTHANAAVNIDSSSSSSINSSPSSNSGANLGNSGVLQFDVGAVAWKEQFRSVDTRTPLSRGIRARIEWPDGGDGNRSPMQYFKHFFLTHLVVKQIIKFTNQRLELGSRAPMDQHEFFKFLGLLVLSTRYNIGIDALWESNSNSIVEAPDFGKWGVSKSRFRHIVANLAFIEIARDPKYATGQANEFLRKVQFKGKTVLVHTWGELGGLIKGFNEARGTIMEPGSVLVVDECMSKWKGKENRRIEGAPHISKIARKPEPIGVEIMMICDAQSGIAQRIELKCSQFHEPREFEHENLKGTAVVQRLANDFKASGRTVLGDSAFSSVNTCLRLSDMGLFYIGPVKTATSRFPREQLQSHSYSHHGASIFLTAEMETPSGNPIEVFATGWNDGKIKTMVSTCGTSQPGKPHEKHMWKNPDGALVSVTANKTIPRDATTAEYHTSCGAVDYHNSFRQGFLALERIRRTKRWQFRVFCTIFGMCVTDAFFAYRHFSSSTCKDFQSFLMSLAADLLNNTKGGPNYAADNNLDQESYRAQHNMKSIATLPRKTVNGKSVSICGVNPQKRCMVPGCKSSKKQGRRVRSSRHCEFCTSKRVKVAGLTWETMTAAQVFAVCQACVATHVLGCDDDGCDDE</sequence>
<dbReference type="PANTHER" id="PTHR46599:SF3">
    <property type="entry name" value="PIGGYBAC TRANSPOSABLE ELEMENT-DERIVED PROTEIN 4"/>
    <property type="match status" value="1"/>
</dbReference>
<evidence type="ECO:0000256" key="1">
    <source>
        <dbReference type="SAM" id="MobiDB-lite"/>
    </source>
</evidence>
<feature type="compositionally biased region" description="Polar residues" evidence="1">
    <location>
        <begin position="231"/>
        <end position="245"/>
    </location>
</feature>
<evidence type="ECO:0000313" key="4">
    <source>
        <dbReference type="Proteomes" id="UP001642464"/>
    </source>
</evidence>
<proteinExistence type="predicted"/>
<protein>
    <submittedName>
        <fullName evidence="3">DDE_Tnp_1_7 domain-containing protein</fullName>
    </submittedName>
</protein>
<organism evidence="3 4">
    <name type="scientific">Durusdinium trenchii</name>
    <dbReference type="NCBI Taxonomy" id="1381693"/>
    <lineage>
        <taxon>Eukaryota</taxon>
        <taxon>Sar</taxon>
        <taxon>Alveolata</taxon>
        <taxon>Dinophyceae</taxon>
        <taxon>Suessiales</taxon>
        <taxon>Symbiodiniaceae</taxon>
        <taxon>Durusdinium</taxon>
    </lineage>
</organism>
<feature type="domain" description="PiggyBac transposable element-derived protein" evidence="2">
    <location>
        <begin position="337"/>
        <end position="743"/>
    </location>
</feature>
<dbReference type="PANTHER" id="PTHR46599">
    <property type="entry name" value="PIGGYBAC TRANSPOSABLE ELEMENT-DERIVED PROTEIN 4"/>
    <property type="match status" value="1"/>
</dbReference>
<gene>
    <name evidence="3" type="ORF">SCF082_LOCUS20710</name>
</gene>
<name>A0ABP0L5H3_9DINO</name>
<dbReference type="Pfam" id="PF13843">
    <property type="entry name" value="DDE_Tnp_1_7"/>
    <property type="match status" value="1"/>
</dbReference>
<comment type="caution">
    <text evidence="3">The sequence shown here is derived from an EMBL/GenBank/DDBJ whole genome shotgun (WGS) entry which is preliminary data.</text>
</comment>
<evidence type="ECO:0000313" key="3">
    <source>
        <dbReference type="EMBL" id="CAK9034007.1"/>
    </source>
</evidence>
<dbReference type="InterPro" id="IPR029526">
    <property type="entry name" value="PGBD"/>
</dbReference>
<keyword evidence="4" id="KW-1185">Reference proteome</keyword>
<accession>A0ABP0L5H3</accession>
<reference evidence="3 4" key="1">
    <citation type="submission" date="2024-02" db="EMBL/GenBank/DDBJ databases">
        <authorList>
            <person name="Chen Y."/>
            <person name="Shah S."/>
            <person name="Dougan E. K."/>
            <person name="Thang M."/>
            <person name="Chan C."/>
        </authorList>
    </citation>
    <scope>NUCLEOTIDE SEQUENCE [LARGE SCALE GENOMIC DNA]</scope>
</reference>
<feature type="compositionally biased region" description="Low complexity" evidence="1">
    <location>
        <begin position="247"/>
        <end position="256"/>
    </location>
</feature>
<dbReference type="Proteomes" id="UP001642464">
    <property type="component" value="Unassembled WGS sequence"/>
</dbReference>